<feature type="chain" id="PRO_5035827133" evidence="1">
    <location>
        <begin position="22"/>
        <end position="145"/>
    </location>
</feature>
<name>A0A8T2JH09_9PIPI</name>
<keyword evidence="1" id="KW-0732">Signal</keyword>
<comment type="caution">
    <text evidence="2">The sequence shown here is derived from an EMBL/GenBank/DDBJ whole genome shotgun (WGS) entry which is preliminary data.</text>
</comment>
<dbReference type="AlphaFoldDB" id="A0A8T2JH09"/>
<evidence type="ECO:0000256" key="1">
    <source>
        <dbReference type="SAM" id="SignalP"/>
    </source>
</evidence>
<dbReference type="Proteomes" id="UP000812440">
    <property type="component" value="Chromosome 5"/>
</dbReference>
<accession>A0A8T2JH09</accession>
<protein>
    <submittedName>
        <fullName evidence="2">Uncharacterized protein</fullName>
    </submittedName>
</protein>
<keyword evidence="3" id="KW-1185">Reference proteome</keyword>
<organism evidence="2 3">
    <name type="scientific">Hymenochirus boettgeri</name>
    <name type="common">Congo dwarf clawed frog</name>
    <dbReference type="NCBI Taxonomy" id="247094"/>
    <lineage>
        <taxon>Eukaryota</taxon>
        <taxon>Metazoa</taxon>
        <taxon>Chordata</taxon>
        <taxon>Craniata</taxon>
        <taxon>Vertebrata</taxon>
        <taxon>Euteleostomi</taxon>
        <taxon>Amphibia</taxon>
        <taxon>Batrachia</taxon>
        <taxon>Anura</taxon>
        <taxon>Pipoidea</taxon>
        <taxon>Pipidae</taxon>
        <taxon>Pipinae</taxon>
        <taxon>Hymenochirus</taxon>
    </lineage>
</organism>
<proteinExistence type="predicted"/>
<feature type="signal peptide" evidence="1">
    <location>
        <begin position="1"/>
        <end position="21"/>
    </location>
</feature>
<dbReference type="EMBL" id="JAACNH010000004">
    <property type="protein sequence ID" value="KAG8443602.1"/>
    <property type="molecule type" value="Genomic_DNA"/>
</dbReference>
<sequence>MWVWLRYWCINSGVSPPCVVSTRWCVSPLRVCVLRCVVHLVVVCSEDIKSCVCIQCVCLPSVCVSPRLCGHYAVCLPRLCGVSPRAVCLRVCVSPSCVSCASPLLCVSPRVWCLPSCCVSPLVCLPLLWCLPSCVCTTIVVCVGD</sequence>
<gene>
    <name evidence="2" type="ORF">GDO86_008954</name>
</gene>
<reference evidence="2" key="1">
    <citation type="thesis" date="2020" institute="ProQuest LLC" country="789 East Eisenhower Parkway, Ann Arbor, MI, USA">
        <title>Comparative Genomics and Chromosome Evolution.</title>
        <authorList>
            <person name="Mudd A.B."/>
        </authorList>
    </citation>
    <scope>NUCLEOTIDE SEQUENCE</scope>
    <source>
        <strain evidence="2">Female2</strain>
        <tissue evidence="2">Blood</tissue>
    </source>
</reference>
<evidence type="ECO:0000313" key="2">
    <source>
        <dbReference type="EMBL" id="KAG8443602.1"/>
    </source>
</evidence>
<evidence type="ECO:0000313" key="3">
    <source>
        <dbReference type="Proteomes" id="UP000812440"/>
    </source>
</evidence>